<dbReference type="Proteomes" id="UP000194546">
    <property type="component" value="Unassembled WGS sequence"/>
</dbReference>
<name>A0A242M8H1_CABSO</name>
<dbReference type="AlphaFoldDB" id="A0A242M8H1"/>
<organism evidence="1 3">
    <name type="scientific">Caballeronia sordidicola</name>
    <name type="common">Burkholderia sordidicola</name>
    <dbReference type="NCBI Taxonomy" id="196367"/>
    <lineage>
        <taxon>Bacteria</taxon>
        <taxon>Pseudomonadati</taxon>
        <taxon>Pseudomonadota</taxon>
        <taxon>Betaproteobacteria</taxon>
        <taxon>Burkholderiales</taxon>
        <taxon>Burkholderiaceae</taxon>
        <taxon>Caballeronia</taxon>
    </lineage>
</organism>
<reference evidence="1 3" key="1">
    <citation type="submission" date="2017-03" db="EMBL/GenBank/DDBJ databases">
        <title>Genome analysis of strain PAMC 26510.</title>
        <authorList>
            <person name="Oh H.-M."/>
            <person name="Yang J.-A."/>
        </authorList>
    </citation>
    <scope>NUCLEOTIDE SEQUENCE [LARGE SCALE GENOMIC DNA]</scope>
    <source>
        <strain evidence="1 3">PAMC 26510</strain>
    </source>
</reference>
<comment type="caution">
    <text evidence="1">The sequence shown here is derived from an EMBL/GenBank/DDBJ whole genome shotgun (WGS) entry which is preliminary data.</text>
</comment>
<sequence length="56" mass="6073">MEQAGLQHFENRNVATLQRGMACGQPAASTGEIVSLQQSIAVIVKHKLTTLIVVQR</sequence>
<evidence type="ECO:0000313" key="3">
    <source>
        <dbReference type="Proteomes" id="UP000194546"/>
    </source>
</evidence>
<evidence type="ECO:0000313" key="4">
    <source>
        <dbReference type="Proteomes" id="UP000195221"/>
    </source>
</evidence>
<dbReference type="Proteomes" id="UP000195221">
    <property type="component" value="Unassembled WGS sequence"/>
</dbReference>
<dbReference type="EMBL" id="NBTZ01000100">
    <property type="protein sequence ID" value="OTP71687.1"/>
    <property type="molecule type" value="Genomic_DNA"/>
</dbReference>
<reference evidence="2 4" key="2">
    <citation type="submission" date="2017-03" db="EMBL/GenBank/DDBJ databases">
        <title>Genome analysis of strain PAMC 26577.</title>
        <authorList>
            <person name="Oh H.-M."/>
            <person name="Yang J.-A."/>
        </authorList>
    </citation>
    <scope>NUCLEOTIDE SEQUENCE [LARGE SCALE GENOMIC DNA]</scope>
    <source>
        <strain evidence="2 4">PAMC 26577</strain>
    </source>
</reference>
<accession>A0A242M8H1</accession>
<dbReference type="EMBL" id="NBTY01000199">
    <property type="protein sequence ID" value="OTP66915.1"/>
    <property type="molecule type" value="Genomic_DNA"/>
</dbReference>
<evidence type="ECO:0000313" key="2">
    <source>
        <dbReference type="EMBL" id="OTP71687.1"/>
    </source>
</evidence>
<evidence type="ECO:0000313" key="1">
    <source>
        <dbReference type="EMBL" id="OTP66915.1"/>
    </source>
</evidence>
<protein>
    <submittedName>
        <fullName evidence="1">Uncharacterized protein</fullName>
    </submittedName>
</protein>
<gene>
    <name evidence="1" type="ORF">PAMC26510_34305</name>
    <name evidence="2" type="ORF">PAMC26577_22280</name>
</gene>
<proteinExistence type="predicted"/>